<dbReference type="InterPro" id="IPR052513">
    <property type="entry name" value="Thioester_dehydratase-like"/>
</dbReference>
<evidence type="ECO:0000313" key="3">
    <source>
        <dbReference type="EMBL" id="NJP98088.1"/>
    </source>
</evidence>
<accession>A0ABX1BS95</accession>
<dbReference type="EMBL" id="JAATEP010000081">
    <property type="protein sequence ID" value="NJP98088.1"/>
    <property type="molecule type" value="Genomic_DNA"/>
</dbReference>
<dbReference type="Proteomes" id="UP000696294">
    <property type="component" value="Unassembled WGS sequence"/>
</dbReference>
<evidence type="ECO:0000259" key="1">
    <source>
        <dbReference type="Pfam" id="PF01796"/>
    </source>
</evidence>
<dbReference type="RefSeq" id="WP_168021426.1">
    <property type="nucleotide sequence ID" value="NZ_JAATEP010000081.1"/>
</dbReference>
<name>A0ABX1BS95_9ACTN</name>
<keyword evidence="4" id="KW-1185">Reference proteome</keyword>
<dbReference type="Pfam" id="PF01796">
    <property type="entry name" value="OB_ChsH2_C"/>
    <property type="match status" value="1"/>
</dbReference>
<dbReference type="Gene3D" id="6.10.30.10">
    <property type="match status" value="1"/>
</dbReference>
<feature type="domain" description="ChsH2 rubredoxin-like zinc ribbon" evidence="2">
    <location>
        <begin position="15"/>
        <end position="51"/>
    </location>
</feature>
<comment type="caution">
    <text evidence="3">The sequence shown here is derived from an EMBL/GenBank/DDBJ whole genome shotgun (WGS) entry which is preliminary data.</text>
</comment>
<dbReference type="InterPro" id="IPR022002">
    <property type="entry name" value="ChsH2_Znr"/>
</dbReference>
<evidence type="ECO:0000313" key="4">
    <source>
        <dbReference type="Proteomes" id="UP000696294"/>
    </source>
</evidence>
<proteinExistence type="predicted"/>
<gene>
    <name evidence="3" type="ORF">HCN51_53185</name>
</gene>
<organism evidence="3 4">
    <name type="scientific">Nonomuraea composti</name>
    <dbReference type="NCBI Taxonomy" id="2720023"/>
    <lineage>
        <taxon>Bacteria</taxon>
        <taxon>Bacillati</taxon>
        <taxon>Actinomycetota</taxon>
        <taxon>Actinomycetes</taxon>
        <taxon>Streptosporangiales</taxon>
        <taxon>Streptosporangiaceae</taxon>
        <taxon>Nonomuraea</taxon>
    </lineage>
</organism>
<dbReference type="PANTHER" id="PTHR34075">
    <property type="entry name" value="BLR3430 PROTEIN"/>
    <property type="match status" value="1"/>
</dbReference>
<dbReference type="InterPro" id="IPR002878">
    <property type="entry name" value="ChsH2_C"/>
</dbReference>
<feature type="domain" description="ChsH2 C-terminal OB-fold" evidence="1">
    <location>
        <begin position="52"/>
        <end position="118"/>
    </location>
</feature>
<dbReference type="PANTHER" id="PTHR34075:SF5">
    <property type="entry name" value="BLR3430 PROTEIN"/>
    <property type="match status" value="1"/>
</dbReference>
<evidence type="ECO:0000259" key="2">
    <source>
        <dbReference type="Pfam" id="PF12172"/>
    </source>
</evidence>
<dbReference type="SUPFAM" id="SSF50249">
    <property type="entry name" value="Nucleic acid-binding proteins"/>
    <property type="match status" value="1"/>
</dbReference>
<protein>
    <submittedName>
        <fullName evidence="3">Zn-ribbon domain-containing OB-fold protein</fullName>
    </submittedName>
</protein>
<sequence>MKPAPKPTPETQPFWDGTAAGELRIQRCEPCARHYFYPRPRCPRCGGDQVEWVRASGRATLYSYVINHRPAPGFEDDAPYAIAVVELEEGVRMMTNIVGVPNTPEHLELDMELHVVFERRGDVSVPLFEPVGGAA</sequence>
<dbReference type="Pfam" id="PF12172">
    <property type="entry name" value="zf-ChsH2"/>
    <property type="match status" value="1"/>
</dbReference>
<reference evidence="3 4" key="1">
    <citation type="submission" date="2020-03" db="EMBL/GenBank/DDBJ databases">
        <title>WGS of actinomycetes isolated from Thailand.</title>
        <authorList>
            <person name="Thawai C."/>
        </authorList>
    </citation>
    <scope>NUCLEOTIDE SEQUENCE [LARGE SCALE GENOMIC DNA]</scope>
    <source>
        <strain evidence="3 4">FMUSA5-5</strain>
    </source>
</reference>
<dbReference type="InterPro" id="IPR012340">
    <property type="entry name" value="NA-bd_OB-fold"/>
</dbReference>